<dbReference type="Proteomes" id="UP001302662">
    <property type="component" value="Chromosome"/>
</dbReference>
<evidence type="ECO:0000313" key="1">
    <source>
        <dbReference type="EMBL" id="WNY28317.1"/>
    </source>
</evidence>
<gene>
    <name evidence="1" type="ORF">MmiEs2_05020</name>
</gene>
<dbReference type="AlphaFoldDB" id="A0AA96V7T1"/>
<organism evidence="1 2">
    <name type="scientific">Methanimicrococcus stummii</name>
    <dbReference type="NCBI Taxonomy" id="3028294"/>
    <lineage>
        <taxon>Archaea</taxon>
        <taxon>Methanobacteriati</taxon>
        <taxon>Methanobacteriota</taxon>
        <taxon>Stenosarchaea group</taxon>
        <taxon>Methanomicrobia</taxon>
        <taxon>Methanosarcinales</taxon>
        <taxon>Methanosarcinaceae</taxon>
        <taxon>Methanimicrococcus</taxon>
    </lineage>
</organism>
<accession>A0AA96V7T1</accession>
<evidence type="ECO:0000313" key="2">
    <source>
        <dbReference type="Proteomes" id="UP001302662"/>
    </source>
</evidence>
<reference evidence="1 2" key="1">
    <citation type="submission" date="2023-07" db="EMBL/GenBank/DDBJ databases">
        <title>Closed genome sequence of Methanimicrococcus sp. Es2.</title>
        <authorList>
            <person name="Protasov E."/>
            <person name="Platt K."/>
            <person name="Reeh H."/>
            <person name="Poehlein A."/>
            <person name="Daniel R."/>
            <person name="Brune A."/>
        </authorList>
    </citation>
    <scope>NUCLEOTIDE SEQUENCE [LARGE SCALE GENOMIC DNA]</scope>
    <source>
        <strain evidence="1 2">Es2</strain>
    </source>
</reference>
<dbReference type="EMBL" id="CP131062">
    <property type="protein sequence ID" value="WNY28317.1"/>
    <property type="molecule type" value="Genomic_DNA"/>
</dbReference>
<protein>
    <submittedName>
        <fullName evidence="1">Uncharacterized protein</fullName>
    </submittedName>
</protein>
<dbReference type="RefSeq" id="WP_316559860.1">
    <property type="nucleotide sequence ID" value="NZ_CP131062.1"/>
</dbReference>
<dbReference type="KEGG" id="mees:MmiEs2_05020"/>
<dbReference type="GeneID" id="85196952"/>
<keyword evidence="2" id="KW-1185">Reference proteome</keyword>
<name>A0AA96V7T1_9EURY</name>
<proteinExistence type="predicted"/>
<sequence>MTVFTTFINCKDENCDFMRECGCSVPYLIFINVESGKLIFDCPRQTAVTPTVEQSRRVESTN</sequence>